<dbReference type="Proteomes" id="UP000233556">
    <property type="component" value="Unassembled WGS sequence"/>
</dbReference>
<accession>A0A2I0TYD9</accession>
<keyword evidence="2" id="KW-1185">Reference proteome</keyword>
<reference evidence="2" key="1">
    <citation type="submission" date="2017-11" db="EMBL/GenBank/DDBJ databases">
        <authorList>
            <person name="Lima N.C."/>
            <person name="Parody-Merino A.M."/>
            <person name="Battley P.F."/>
            <person name="Fidler A.E."/>
            <person name="Prosdocimi F."/>
        </authorList>
    </citation>
    <scope>NUCLEOTIDE SEQUENCE [LARGE SCALE GENOMIC DNA]</scope>
</reference>
<evidence type="ECO:0000313" key="2">
    <source>
        <dbReference type="Proteomes" id="UP000233556"/>
    </source>
</evidence>
<evidence type="ECO:0008006" key="3">
    <source>
        <dbReference type="Google" id="ProtNLM"/>
    </source>
</evidence>
<protein>
    <recommendedName>
        <fullName evidence="3">Rna-directed dna polymerase from mobile element jockey-like</fullName>
    </recommendedName>
</protein>
<evidence type="ECO:0000313" key="1">
    <source>
        <dbReference type="EMBL" id="PKU38834.1"/>
    </source>
</evidence>
<organism evidence="1 2">
    <name type="scientific">Limosa lapponica baueri</name>
    <dbReference type="NCBI Taxonomy" id="1758121"/>
    <lineage>
        <taxon>Eukaryota</taxon>
        <taxon>Metazoa</taxon>
        <taxon>Chordata</taxon>
        <taxon>Craniata</taxon>
        <taxon>Vertebrata</taxon>
        <taxon>Euteleostomi</taxon>
        <taxon>Archelosauria</taxon>
        <taxon>Archosauria</taxon>
        <taxon>Dinosauria</taxon>
        <taxon>Saurischia</taxon>
        <taxon>Theropoda</taxon>
        <taxon>Coelurosauria</taxon>
        <taxon>Aves</taxon>
        <taxon>Neognathae</taxon>
        <taxon>Neoaves</taxon>
        <taxon>Charadriiformes</taxon>
        <taxon>Scolopacidae</taxon>
        <taxon>Limosa</taxon>
    </lineage>
</organism>
<dbReference type="PANTHER" id="PTHR33332">
    <property type="entry name" value="REVERSE TRANSCRIPTASE DOMAIN-CONTAINING PROTEIN"/>
    <property type="match status" value="1"/>
</dbReference>
<name>A0A2I0TYD9_LIMLA</name>
<gene>
    <name evidence="1" type="ORF">llap_10858</name>
</gene>
<dbReference type="EMBL" id="KZ506642">
    <property type="protein sequence ID" value="PKU38834.1"/>
    <property type="molecule type" value="Genomic_DNA"/>
</dbReference>
<proteinExistence type="predicted"/>
<sequence>MQCYRLQEEWLESCLAEKDLGVSVDCRLNMNQQCAQVAKKANNILACAGIVCKFTDDTKLRGVVDTPDGYAAIQMDLDKMENWIDRNLMKGNVKSCTSSIWGLTGWKVALERVEWNLNLSHYYQFDDSASNRCPKPREVSQIIRRARGIQHRGIPGTPASKSASLGVHFKCLDDNSGSKGSKQEELETCAYLQGYELTGIKVTWWEGSYDWGFGMEGYRHFRKDRKGRRGEGVAFYANGQSECLELHLGMEKEPTEK</sequence>
<reference evidence="2" key="2">
    <citation type="submission" date="2017-12" db="EMBL/GenBank/DDBJ databases">
        <title>Genome sequence of the Bar-tailed Godwit (Limosa lapponica baueri).</title>
        <authorList>
            <person name="Lima N.C.B."/>
            <person name="Parody-Merino A.M."/>
            <person name="Battley P.F."/>
            <person name="Fidler A.E."/>
            <person name="Prosdocimi F."/>
        </authorList>
    </citation>
    <scope>NUCLEOTIDE SEQUENCE [LARGE SCALE GENOMIC DNA]</scope>
</reference>
<dbReference type="AlphaFoldDB" id="A0A2I0TYD9"/>